<sequence length="388" mass="42876">MNSKSRVLSSMLLVSFFLTTLSSLAEEPAKKAPTPIKIQDVKNRQFNQDMQEVGKITAVDSTALTFSASEILQKKYFKDGAYVKKGELIAALDNTQAKDELRKSQTQYKIEQSKLQRMQALVKKQPDSISKQDLENQQLQTHLAKVDEQQKQDSLSNYELIAPFDGQLTNFKYSIGSRVSDSDTIVSIIQNTPVEVDYSISQEELADAKVGQKVTITVDAYKNKSFTGDVKYIAPLVDQSSGRIDVHAEVENSDKLLVPGMFAKVTERSHDSHTFPIVPQTVIVVDGEQRYVWLYDGKGVTKQAVTLGENTNDGFVAITKGLKVGDHVVVSGQQNLNTNSIVEVENLDKPKLTAQPQPQPQPQPTQDKATLKSSPSKQVKGDATNETA</sequence>
<dbReference type="NCBIfam" id="TIGR01730">
    <property type="entry name" value="RND_mfp"/>
    <property type="match status" value="1"/>
</dbReference>
<dbReference type="Gene3D" id="2.40.420.20">
    <property type="match status" value="1"/>
</dbReference>
<comment type="caution">
    <text evidence="6">The sequence shown here is derived from an EMBL/GenBank/DDBJ whole genome shotgun (WGS) entry which is preliminary data.</text>
</comment>
<dbReference type="AlphaFoldDB" id="A0A2S7VYJ1"/>
<comment type="similarity">
    <text evidence="1">Belongs to the membrane fusion protein (MFP) (TC 8.A.1) family.</text>
</comment>
<dbReference type="GO" id="GO:0015562">
    <property type="term" value="F:efflux transmembrane transporter activity"/>
    <property type="evidence" value="ECO:0007669"/>
    <property type="project" value="TreeGrafter"/>
</dbReference>
<dbReference type="Gene3D" id="1.10.287.470">
    <property type="entry name" value="Helix hairpin bin"/>
    <property type="match status" value="1"/>
</dbReference>
<dbReference type="EMBL" id="MSCJ01000001">
    <property type="protein sequence ID" value="PQJ67131.1"/>
    <property type="molecule type" value="Genomic_DNA"/>
</dbReference>
<dbReference type="GO" id="GO:1990281">
    <property type="term" value="C:efflux pump complex"/>
    <property type="evidence" value="ECO:0007669"/>
    <property type="project" value="TreeGrafter"/>
</dbReference>
<evidence type="ECO:0000313" key="6">
    <source>
        <dbReference type="EMBL" id="PQJ67131.1"/>
    </source>
</evidence>
<feature type="domain" description="Multidrug resistance protein MdtA-like C-terminal permuted SH3" evidence="5">
    <location>
        <begin position="287"/>
        <end position="334"/>
    </location>
</feature>
<evidence type="ECO:0000256" key="3">
    <source>
        <dbReference type="SAM" id="SignalP"/>
    </source>
</evidence>
<keyword evidence="3" id="KW-0732">Signal</keyword>
<evidence type="ECO:0000259" key="4">
    <source>
        <dbReference type="Pfam" id="PF25954"/>
    </source>
</evidence>
<dbReference type="InterPro" id="IPR058627">
    <property type="entry name" value="MdtA-like_C"/>
</dbReference>
<dbReference type="InterPro" id="IPR058792">
    <property type="entry name" value="Beta-barrel_RND_2"/>
</dbReference>
<feature type="compositionally biased region" description="Polar residues" evidence="2">
    <location>
        <begin position="365"/>
        <end position="377"/>
    </location>
</feature>
<organism evidence="6 7">
    <name type="scientific">Photobacterium angustum</name>
    <dbReference type="NCBI Taxonomy" id="661"/>
    <lineage>
        <taxon>Bacteria</taxon>
        <taxon>Pseudomonadati</taxon>
        <taxon>Pseudomonadota</taxon>
        <taxon>Gammaproteobacteria</taxon>
        <taxon>Vibrionales</taxon>
        <taxon>Vibrionaceae</taxon>
        <taxon>Photobacterium</taxon>
    </lineage>
</organism>
<dbReference type="SUPFAM" id="SSF111369">
    <property type="entry name" value="HlyD-like secretion proteins"/>
    <property type="match status" value="1"/>
</dbReference>
<dbReference type="Pfam" id="PF25954">
    <property type="entry name" value="Beta-barrel_RND_2"/>
    <property type="match status" value="1"/>
</dbReference>
<dbReference type="PANTHER" id="PTHR30469:SF11">
    <property type="entry name" value="BLL4320 PROTEIN"/>
    <property type="match status" value="1"/>
</dbReference>
<dbReference type="Proteomes" id="UP000238730">
    <property type="component" value="Unassembled WGS sequence"/>
</dbReference>
<protein>
    <submittedName>
        <fullName evidence="6">Efflux transporter periplasmic adaptor subunit</fullName>
    </submittedName>
</protein>
<evidence type="ECO:0000256" key="2">
    <source>
        <dbReference type="SAM" id="MobiDB-lite"/>
    </source>
</evidence>
<dbReference type="InterPro" id="IPR006143">
    <property type="entry name" value="RND_pump_MFP"/>
</dbReference>
<dbReference type="FunFam" id="2.40.30.170:FF:000010">
    <property type="entry name" value="Efflux RND transporter periplasmic adaptor subunit"/>
    <property type="match status" value="1"/>
</dbReference>
<feature type="region of interest" description="Disordered" evidence="2">
    <location>
        <begin position="347"/>
        <end position="388"/>
    </location>
</feature>
<feature type="signal peptide" evidence="3">
    <location>
        <begin position="1"/>
        <end position="25"/>
    </location>
</feature>
<name>A0A2S7VYJ1_PHOAN</name>
<dbReference type="RefSeq" id="WP_198038419.1">
    <property type="nucleotide sequence ID" value="NZ_MSCJ01000001.1"/>
</dbReference>
<accession>A0A2S7VYJ1</accession>
<evidence type="ECO:0000256" key="1">
    <source>
        <dbReference type="ARBA" id="ARBA00009477"/>
    </source>
</evidence>
<evidence type="ECO:0000313" key="7">
    <source>
        <dbReference type="Proteomes" id="UP000238730"/>
    </source>
</evidence>
<dbReference type="Pfam" id="PF25967">
    <property type="entry name" value="RND-MFP_C"/>
    <property type="match status" value="1"/>
</dbReference>
<proteinExistence type="inferred from homology"/>
<gene>
    <name evidence="6" type="ORF">BTO08_06825</name>
</gene>
<feature type="domain" description="CusB-like beta-barrel" evidence="4">
    <location>
        <begin position="196"/>
        <end position="267"/>
    </location>
</feature>
<evidence type="ECO:0000259" key="5">
    <source>
        <dbReference type="Pfam" id="PF25967"/>
    </source>
</evidence>
<dbReference type="Gene3D" id="2.40.50.100">
    <property type="match status" value="1"/>
</dbReference>
<feature type="chain" id="PRO_5015616141" evidence="3">
    <location>
        <begin position="26"/>
        <end position="388"/>
    </location>
</feature>
<dbReference type="Gene3D" id="2.40.30.170">
    <property type="match status" value="1"/>
</dbReference>
<dbReference type="PANTHER" id="PTHR30469">
    <property type="entry name" value="MULTIDRUG RESISTANCE PROTEIN MDTA"/>
    <property type="match status" value="1"/>
</dbReference>
<reference evidence="6 7" key="1">
    <citation type="submission" date="2016-12" db="EMBL/GenBank/DDBJ databases">
        <title>Diversity of luminous bacteria.</title>
        <authorList>
            <person name="Yoshizawa S."/>
            <person name="Kogure K."/>
        </authorList>
    </citation>
    <scope>NUCLEOTIDE SEQUENCE [LARGE SCALE GENOMIC DNA]</scope>
    <source>
        <strain evidence="6 7">LC1-200</strain>
    </source>
</reference>